<dbReference type="GO" id="GO:0003723">
    <property type="term" value="F:RNA binding"/>
    <property type="evidence" value="ECO:0007669"/>
    <property type="project" value="InterPro"/>
</dbReference>
<dbReference type="Gene3D" id="2.40.50.140">
    <property type="entry name" value="Nucleic acid-binding proteins"/>
    <property type="match status" value="1"/>
</dbReference>
<dbReference type="InterPro" id="IPR030391">
    <property type="entry name" value="MeTrfase_TrmA_CS"/>
</dbReference>
<evidence type="ECO:0000256" key="6">
    <source>
        <dbReference type="ARBA" id="ARBA00022723"/>
    </source>
</evidence>
<dbReference type="PANTHER" id="PTHR11061">
    <property type="entry name" value="RNA M5U METHYLTRANSFERASE"/>
    <property type="match status" value="1"/>
</dbReference>
<feature type="binding site" evidence="11">
    <location>
        <position position="87"/>
    </location>
    <ligand>
        <name>[4Fe-4S] cluster</name>
        <dbReference type="ChEBI" id="CHEBI:49883"/>
    </ligand>
</feature>
<keyword evidence="7 11" id="KW-0408">Iron</keyword>
<evidence type="ECO:0000256" key="2">
    <source>
        <dbReference type="ARBA" id="ARBA00022552"/>
    </source>
</evidence>
<feature type="binding site" evidence="11 12">
    <location>
        <position position="371"/>
    </location>
    <ligand>
        <name>S-adenosyl-L-methionine</name>
        <dbReference type="ChEBI" id="CHEBI:59789"/>
    </ligand>
</feature>
<evidence type="ECO:0000256" key="13">
    <source>
        <dbReference type="PROSITE-ProRule" id="PRU10015"/>
    </source>
</evidence>
<evidence type="ECO:0000256" key="5">
    <source>
        <dbReference type="ARBA" id="ARBA00022691"/>
    </source>
</evidence>
<dbReference type="InterPro" id="IPR002792">
    <property type="entry name" value="TRAM_dom"/>
</dbReference>
<dbReference type="EC" id="2.1.1.190" evidence="11"/>
<name>A0A0S2SIW8_9GAMM</name>
<dbReference type="Proteomes" id="UP000058114">
    <property type="component" value="Chromosome"/>
</dbReference>
<protein>
    <recommendedName>
        <fullName evidence="11">23S rRNA (uracil(1939)-C(5))-methyltransferase RlmD</fullName>
        <ecNumber evidence="11">2.1.1.190</ecNumber>
    </recommendedName>
    <alternativeName>
        <fullName evidence="11">23S rRNA(m5U1939)-methyltransferase</fullName>
    </alternativeName>
</protein>
<keyword evidence="6 11" id="KW-0479">Metal-binding</keyword>
<dbReference type="InterPro" id="IPR010280">
    <property type="entry name" value="U5_MeTrfase_fam"/>
</dbReference>
<feature type="domain" description="TRAM" evidence="14">
    <location>
        <begin position="8"/>
        <end position="68"/>
    </location>
</feature>
<dbReference type="FunFam" id="2.40.50.140:FF:000097">
    <property type="entry name" value="23S rRNA (uracil(1939)-C(5))-methyltransferase RlmD"/>
    <property type="match status" value="1"/>
</dbReference>
<organism evidence="15 16">
    <name type="scientific">Aeromonas schubertii</name>
    <dbReference type="NCBI Taxonomy" id="652"/>
    <lineage>
        <taxon>Bacteria</taxon>
        <taxon>Pseudomonadati</taxon>
        <taxon>Pseudomonadota</taxon>
        <taxon>Gammaproteobacteria</taxon>
        <taxon>Aeromonadales</taxon>
        <taxon>Aeromonadaceae</taxon>
        <taxon>Aeromonas</taxon>
    </lineage>
</organism>
<comment type="function">
    <text evidence="10 11">Catalyzes the formation of 5-methyl-uridine at position 1939 (m5U1939) in 23S rRNA.</text>
</comment>
<dbReference type="NCBIfam" id="NF009639">
    <property type="entry name" value="PRK13168.1"/>
    <property type="match status" value="1"/>
</dbReference>
<dbReference type="GO" id="GO:0070475">
    <property type="term" value="P:rRNA base methylation"/>
    <property type="evidence" value="ECO:0007669"/>
    <property type="project" value="TreeGrafter"/>
</dbReference>
<sequence length="440" mass="49372">MAQFFTPKKTHKQPQHIECTIDTLDHHCVGVGRHEGKAVFVEGTLPGERVKVLLTEQKKQYAHGQLQKLITPAPERIEPFCPHYRECGGCSTQHMSLARQHETKQQGLRSLFSRLGGIAIPDLEPVMTGPDRAYRRVCRLAIKFDKNARRLRLGFRRRQSSELVEISACPVLEAPLSALIAPLRELFGRLKNQRELGHVELLQADDGLLMLLRHTGKPNEQDRTLLMAFAEQHKLDLYLQDGSDRCEPLRQTMTPGYRLGELSLTFAPGDFIQVNRTINDAMVARAIEWLDVRPTEKVLDLFCGVGNFTLPLAALAREVVGVEGEMAMVQRAQHNATGNGIDNVRIFKADLAADITDLPWAREGFDLVLLDPARPGALEVMPHVAKLAPRRVVYVSCNPVSLARDSKVLTQAGYRLERLGMLDMFPHTGHLESIALFVRE</sequence>
<dbReference type="SUPFAM" id="SSF53335">
    <property type="entry name" value="S-adenosyl-L-methionine-dependent methyltransferases"/>
    <property type="match status" value="1"/>
</dbReference>
<evidence type="ECO:0000256" key="9">
    <source>
        <dbReference type="ARBA" id="ARBA00052756"/>
    </source>
</evidence>
<dbReference type="PROSITE" id="PS01231">
    <property type="entry name" value="TRMA_2"/>
    <property type="match status" value="1"/>
</dbReference>
<dbReference type="InterPro" id="IPR001566">
    <property type="entry name" value="23S_rRNA_MeTrfase_RlmD"/>
</dbReference>
<dbReference type="InterPro" id="IPR029063">
    <property type="entry name" value="SAM-dependent_MTases_sf"/>
</dbReference>
<feature type="active site" description="Nucleophile" evidence="11 12">
    <location>
        <position position="397"/>
    </location>
</feature>
<evidence type="ECO:0000256" key="12">
    <source>
        <dbReference type="PROSITE-ProRule" id="PRU01024"/>
    </source>
</evidence>
<dbReference type="GO" id="GO:0005506">
    <property type="term" value="F:iron ion binding"/>
    <property type="evidence" value="ECO:0007669"/>
    <property type="project" value="UniProtKB-UniRule"/>
</dbReference>
<evidence type="ECO:0000256" key="8">
    <source>
        <dbReference type="ARBA" id="ARBA00023014"/>
    </source>
</evidence>
<feature type="binding site" evidence="11">
    <location>
        <position position="307"/>
    </location>
    <ligand>
        <name>S-adenosyl-L-methionine</name>
        <dbReference type="ChEBI" id="CHEBI:59789"/>
    </ligand>
</feature>
<dbReference type="AlphaFoldDB" id="A0A0S2SIW8"/>
<dbReference type="EMBL" id="CP013067">
    <property type="protein sequence ID" value="ALP41630.1"/>
    <property type="molecule type" value="Genomic_DNA"/>
</dbReference>
<dbReference type="Pfam" id="PF05958">
    <property type="entry name" value="tRNA_U5-meth_tr"/>
    <property type="match status" value="1"/>
</dbReference>
<keyword evidence="4 11" id="KW-0808">Transferase</keyword>
<dbReference type="PROSITE" id="PS51687">
    <property type="entry name" value="SAM_MT_RNA_M5U"/>
    <property type="match status" value="1"/>
</dbReference>
<keyword evidence="3 11" id="KW-0489">Methyltransferase</keyword>
<dbReference type="PROSITE" id="PS50926">
    <property type="entry name" value="TRAM"/>
    <property type="match status" value="1"/>
</dbReference>
<dbReference type="PATRIC" id="fig|652.5.peg.861"/>
<evidence type="ECO:0000313" key="16">
    <source>
        <dbReference type="Proteomes" id="UP000058114"/>
    </source>
</evidence>
<proteinExistence type="inferred from homology"/>
<dbReference type="Gene3D" id="2.40.50.1070">
    <property type="match status" value="1"/>
</dbReference>
<accession>A0A0S2SIW8</accession>
<evidence type="ECO:0000256" key="1">
    <source>
        <dbReference type="ARBA" id="ARBA00022485"/>
    </source>
</evidence>
<reference evidence="15 16" key="2">
    <citation type="journal article" date="2016" name="Genome Announc.">
        <title>Complete Genome Sequence of the Highly Virulent Aeromonas schubertii Strain WL1483, Isolated from Diseased Snakehead Fish (Channa argus) in China.</title>
        <authorList>
            <person name="Liu L."/>
            <person name="Li N."/>
            <person name="Zhang D."/>
            <person name="Fu X."/>
            <person name="Shi C."/>
            <person name="Lin Q."/>
            <person name="Hao G."/>
        </authorList>
    </citation>
    <scope>NUCLEOTIDE SEQUENCE [LARGE SCALE GENOMIC DNA]</scope>
    <source>
        <strain evidence="15 16">WL1483</strain>
    </source>
</reference>
<evidence type="ECO:0000256" key="3">
    <source>
        <dbReference type="ARBA" id="ARBA00022603"/>
    </source>
</evidence>
<dbReference type="Pfam" id="PF01938">
    <property type="entry name" value="TRAM"/>
    <property type="match status" value="1"/>
</dbReference>
<reference evidence="16" key="1">
    <citation type="submission" date="2015-10" db="EMBL/GenBank/DDBJ databases">
        <title>Complete Genome Sequence of Aeromonas schubertii strain WL1483.</title>
        <authorList>
            <person name="Liu L."/>
        </authorList>
    </citation>
    <scope>NUCLEOTIDE SEQUENCE [LARGE SCALE GENOMIC DNA]</scope>
    <source>
        <strain evidence="16">WL1483</strain>
    </source>
</reference>
<feature type="active site" evidence="13">
    <location>
        <position position="397"/>
    </location>
</feature>
<evidence type="ECO:0000256" key="10">
    <source>
        <dbReference type="ARBA" id="ARBA00059995"/>
    </source>
</evidence>
<keyword evidence="5 11" id="KW-0949">S-adenosyl-L-methionine</keyword>
<feature type="binding site" evidence="11">
    <location>
        <position position="90"/>
    </location>
    <ligand>
        <name>[4Fe-4S] cluster</name>
        <dbReference type="ChEBI" id="CHEBI:49883"/>
    </ligand>
</feature>
<dbReference type="PANTHER" id="PTHR11061:SF49">
    <property type="entry name" value="23S RRNA (URACIL(1939)-C(5))-METHYLTRANSFERASE RLMD"/>
    <property type="match status" value="1"/>
</dbReference>
<feature type="binding site" evidence="11 12">
    <location>
        <position position="323"/>
    </location>
    <ligand>
        <name>S-adenosyl-L-methionine</name>
        <dbReference type="ChEBI" id="CHEBI:59789"/>
    </ligand>
</feature>
<dbReference type="InterPro" id="IPR030390">
    <property type="entry name" value="MeTrfase_TrmA_AS"/>
</dbReference>
<comment type="catalytic activity">
    <reaction evidence="9 11">
        <text>uridine(1939) in 23S rRNA + S-adenosyl-L-methionine = 5-methyluridine(1939) in 23S rRNA + S-adenosyl-L-homocysteine + H(+)</text>
        <dbReference type="Rhea" id="RHEA:42908"/>
        <dbReference type="Rhea" id="RHEA-COMP:10278"/>
        <dbReference type="Rhea" id="RHEA-COMP:10279"/>
        <dbReference type="ChEBI" id="CHEBI:15378"/>
        <dbReference type="ChEBI" id="CHEBI:57856"/>
        <dbReference type="ChEBI" id="CHEBI:59789"/>
        <dbReference type="ChEBI" id="CHEBI:65315"/>
        <dbReference type="ChEBI" id="CHEBI:74447"/>
        <dbReference type="EC" id="2.1.1.190"/>
    </reaction>
</comment>
<evidence type="ECO:0000313" key="15">
    <source>
        <dbReference type="EMBL" id="ALP41630.1"/>
    </source>
</evidence>
<keyword evidence="8 11" id="KW-0411">Iron-sulfur</keyword>
<dbReference type="SUPFAM" id="SSF50249">
    <property type="entry name" value="Nucleic acid-binding proteins"/>
    <property type="match status" value="1"/>
</dbReference>
<dbReference type="Gene3D" id="3.40.50.150">
    <property type="entry name" value="Vaccinia Virus protein VP39"/>
    <property type="match status" value="1"/>
</dbReference>
<evidence type="ECO:0000256" key="4">
    <source>
        <dbReference type="ARBA" id="ARBA00022679"/>
    </source>
</evidence>
<evidence type="ECO:0000256" key="7">
    <source>
        <dbReference type="ARBA" id="ARBA00023004"/>
    </source>
</evidence>
<dbReference type="KEGG" id="asr:WL1483_2211"/>
<dbReference type="NCBIfam" id="TIGR00479">
    <property type="entry name" value="rumA"/>
    <property type="match status" value="1"/>
</dbReference>
<keyword evidence="2 11" id="KW-0698">rRNA processing</keyword>
<feature type="binding site" evidence="11">
    <location>
        <position position="81"/>
    </location>
    <ligand>
        <name>[4Fe-4S] cluster</name>
        <dbReference type="ChEBI" id="CHEBI:49883"/>
    </ligand>
</feature>
<dbReference type="InterPro" id="IPR012340">
    <property type="entry name" value="NA-bd_OB-fold"/>
</dbReference>
<dbReference type="FunFam" id="3.40.50.150:FF:000009">
    <property type="entry name" value="23S rRNA (Uracil(1939)-C(5))-methyltransferase RlmD"/>
    <property type="match status" value="1"/>
</dbReference>
<feature type="binding site" evidence="11 12">
    <location>
        <position position="273"/>
    </location>
    <ligand>
        <name>S-adenosyl-L-methionine</name>
        <dbReference type="ChEBI" id="CHEBI:59789"/>
    </ligand>
</feature>
<evidence type="ECO:0000259" key="14">
    <source>
        <dbReference type="PROSITE" id="PS50926"/>
    </source>
</evidence>
<dbReference type="RefSeq" id="WP_060584328.1">
    <property type="nucleotide sequence ID" value="NZ_CP013067.1"/>
</dbReference>
<dbReference type="PROSITE" id="PS01230">
    <property type="entry name" value="TRMA_1"/>
    <property type="match status" value="1"/>
</dbReference>
<feature type="binding site" evidence="11 12">
    <location>
        <position position="302"/>
    </location>
    <ligand>
        <name>S-adenosyl-L-methionine</name>
        <dbReference type="ChEBI" id="CHEBI:59789"/>
    </ligand>
</feature>
<gene>
    <name evidence="11 15" type="primary">rlmD</name>
    <name evidence="15" type="ORF">WL1483_2211</name>
</gene>
<comment type="similarity">
    <text evidence="11">Belongs to the class I-like SAM-binding methyltransferase superfamily. RNA M5U methyltransferase family. RlmD subfamily.</text>
</comment>
<keyword evidence="1 11" id="KW-0004">4Fe-4S</keyword>
<feature type="binding site" evidence="11">
    <location>
        <position position="169"/>
    </location>
    <ligand>
        <name>[4Fe-4S] cluster</name>
        <dbReference type="ChEBI" id="CHEBI:49883"/>
    </ligand>
</feature>
<dbReference type="GO" id="GO:0051539">
    <property type="term" value="F:4 iron, 4 sulfur cluster binding"/>
    <property type="evidence" value="ECO:0007669"/>
    <property type="project" value="UniProtKB-KW"/>
</dbReference>
<evidence type="ECO:0000256" key="11">
    <source>
        <dbReference type="HAMAP-Rule" id="MF_01010"/>
    </source>
</evidence>
<feature type="binding site" evidence="11">
    <location>
        <position position="350"/>
    </location>
    <ligand>
        <name>S-adenosyl-L-methionine</name>
        <dbReference type="ChEBI" id="CHEBI:59789"/>
    </ligand>
</feature>
<dbReference type="GO" id="GO:0070041">
    <property type="term" value="F:rRNA (uridine-C5-)-methyltransferase activity"/>
    <property type="evidence" value="ECO:0007669"/>
    <property type="project" value="UniProtKB-UniRule"/>
</dbReference>
<dbReference type="HAMAP" id="MF_01010">
    <property type="entry name" value="23SrRNA_methyltr_RlmD"/>
    <property type="match status" value="1"/>
</dbReference>
<dbReference type="CDD" id="cd02440">
    <property type="entry name" value="AdoMet_MTases"/>
    <property type="match status" value="1"/>
</dbReference>